<dbReference type="AlphaFoldDB" id="A0A401QQ02"/>
<dbReference type="RefSeq" id="WP_016577482.1">
    <property type="nucleotide sequence ID" value="NZ_BHXC01000001.1"/>
</dbReference>
<accession>A0A401QQ02</accession>
<evidence type="ECO:0000313" key="1">
    <source>
        <dbReference type="EMBL" id="GCB87363.1"/>
    </source>
</evidence>
<evidence type="ECO:0000313" key="2">
    <source>
        <dbReference type="Proteomes" id="UP000288351"/>
    </source>
</evidence>
<reference evidence="1 2" key="1">
    <citation type="journal article" date="2019" name="Microbiol. Resour. Announc.">
        <title>Draft Genome Sequence of the Most Traditional epsilon-Poly-l-Lysine Producer, Streptomyces albulus NBRC14147.</title>
        <authorList>
            <person name="Yamanaka K."/>
            <person name="Hamano Y."/>
        </authorList>
    </citation>
    <scope>NUCLEOTIDE SEQUENCE [LARGE SCALE GENOMIC DNA]</scope>
    <source>
        <strain evidence="1 2">NBRC 14147</strain>
    </source>
</reference>
<name>A0A401QQ02_STRNR</name>
<comment type="caution">
    <text evidence="1">The sequence shown here is derived from an EMBL/GenBank/DDBJ whole genome shotgun (WGS) entry which is preliminary data.</text>
</comment>
<gene>
    <name evidence="1" type="ORF">SALB_00014</name>
</gene>
<organism evidence="1 2">
    <name type="scientific">Streptomyces noursei</name>
    <name type="common">Streptomyces albulus</name>
    <dbReference type="NCBI Taxonomy" id="1971"/>
    <lineage>
        <taxon>Bacteria</taxon>
        <taxon>Bacillati</taxon>
        <taxon>Actinomycetota</taxon>
        <taxon>Actinomycetes</taxon>
        <taxon>Kitasatosporales</taxon>
        <taxon>Streptomycetaceae</taxon>
        <taxon>Streptomyces</taxon>
    </lineage>
</organism>
<dbReference type="Proteomes" id="UP000288351">
    <property type="component" value="Unassembled WGS sequence"/>
</dbReference>
<sequence>MSPRPNRDEARANLQQNVAAALAAREAELDRAEKIRNDAEEAFWKILGGLLDGAHHGARTDAEEVLPYKRDHIGKQINRYYN</sequence>
<protein>
    <submittedName>
        <fullName evidence="1">Uncharacterized protein</fullName>
    </submittedName>
</protein>
<dbReference type="EMBL" id="BHXC01000001">
    <property type="protein sequence ID" value="GCB87363.1"/>
    <property type="molecule type" value="Genomic_DNA"/>
</dbReference>
<proteinExistence type="predicted"/>